<gene>
    <name evidence="2" type="ORF">BGW38_010061</name>
</gene>
<proteinExistence type="predicted"/>
<keyword evidence="3" id="KW-1185">Reference proteome</keyword>
<evidence type="ECO:0000313" key="3">
    <source>
        <dbReference type="Proteomes" id="UP000780801"/>
    </source>
</evidence>
<feature type="non-terminal residue" evidence="2">
    <location>
        <position position="192"/>
    </location>
</feature>
<sequence>MAGRPDKDPDSEHHPTSRPSEMSFGAHSRHTSTDDYPPRHPPYGAPPADAREASRGMRPENGFASTDRPRQDRRAQAHGQELPSDSARHPDAGDNHNPFDPAADDDGDFDGDDNSEDYEGEENDEEDENRPYPPQAPGPGQSQQSPTGAYGLEAHVKSEVSESGPLSPTGWGQRGPDGSSSRAAGPMGRGYA</sequence>
<accession>A0A9P6JY91</accession>
<evidence type="ECO:0000256" key="1">
    <source>
        <dbReference type="SAM" id="MobiDB-lite"/>
    </source>
</evidence>
<protein>
    <submittedName>
        <fullName evidence="2">Uncharacterized protein</fullName>
    </submittedName>
</protein>
<reference evidence="2" key="1">
    <citation type="journal article" date="2020" name="Fungal Divers.">
        <title>Resolving the Mortierellaceae phylogeny through synthesis of multi-gene phylogenetics and phylogenomics.</title>
        <authorList>
            <person name="Vandepol N."/>
            <person name="Liber J."/>
            <person name="Desiro A."/>
            <person name="Na H."/>
            <person name="Kennedy M."/>
            <person name="Barry K."/>
            <person name="Grigoriev I.V."/>
            <person name="Miller A.N."/>
            <person name="O'Donnell K."/>
            <person name="Stajich J.E."/>
            <person name="Bonito G."/>
        </authorList>
    </citation>
    <scope>NUCLEOTIDE SEQUENCE</scope>
    <source>
        <strain evidence="2">KOD1015</strain>
    </source>
</reference>
<feature type="region of interest" description="Disordered" evidence="1">
    <location>
        <begin position="1"/>
        <end position="192"/>
    </location>
</feature>
<feature type="compositionally biased region" description="Acidic residues" evidence="1">
    <location>
        <begin position="102"/>
        <end position="128"/>
    </location>
</feature>
<dbReference type="AlphaFoldDB" id="A0A9P6JY91"/>
<dbReference type="Proteomes" id="UP000780801">
    <property type="component" value="Unassembled WGS sequence"/>
</dbReference>
<feature type="compositionally biased region" description="Basic and acidic residues" evidence="1">
    <location>
        <begin position="49"/>
        <end position="58"/>
    </location>
</feature>
<feature type="compositionally biased region" description="Basic and acidic residues" evidence="1">
    <location>
        <begin position="1"/>
        <end position="15"/>
    </location>
</feature>
<dbReference type="EMBL" id="JAABOA010007818">
    <property type="protein sequence ID" value="KAF9537362.1"/>
    <property type="molecule type" value="Genomic_DNA"/>
</dbReference>
<name>A0A9P6JY91_9FUNG</name>
<organism evidence="2 3">
    <name type="scientific">Lunasporangiospora selenospora</name>
    <dbReference type="NCBI Taxonomy" id="979761"/>
    <lineage>
        <taxon>Eukaryota</taxon>
        <taxon>Fungi</taxon>
        <taxon>Fungi incertae sedis</taxon>
        <taxon>Mucoromycota</taxon>
        <taxon>Mortierellomycotina</taxon>
        <taxon>Mortierellomycetes</taxon>
        <taxon>Mortierellales</taxon>
        <taxon>Mortierellaceae</taxon>
        <taxon>Lunasporangiospora</taxon>
    </lineage>
</organism>
<evidence type="ECO:0000313" key="2">
    <source>
        <dbReference type="EMBL" id="KAF9537362.1"/>
    </source>
</evidence>
<comment type="caution">
    <text evidence="2">The sequence shown here is derived from an EMBL/GenBank/DDBJ whole genome shotgun (WGS) entry which is preliminary data.</text>
</comment>